<gene>
    <name evidence="1" type="ORF">EBH_0082690</name>
</gene>
<dbReference type="EMBL" id="HG711552">
    <property type="protein sequence ID" value="CDJ49237.1"/>
    <property type="molecule type" value="Genomic_DNA"/>
</dbReference>
<reference evidence="1" key="2">
    <citation type="submission" date="2013-10" db="EMBL/GenBank/DDBJ databases">
        <authorList>
            <person name="Aslett M."/>
        </authorList>
    </citation>
    <scope>NUCLEOTIDE SEQUENCE [LARGE SCALE GENOMIC DNA]</scope>
    <source>
        <strain evidence="1">Houghton</strain>
    </source>
</reference>
<evidence type="ECO:0000313" key="1">
    <source>
        <dbReference type="EMBL" id="CDJ49237.1"/>
    </source>
</evidence>
<dbReference type="VEuPathDB" id="ToxoDB:EBH_0082690"/>
<name>U6LFQ9_9EIME</name>
<sequence length="73" mass="8164">MDGLVGAKVFGGALDGLHVVQEMASLAQRSLVALWTGFTLSRKYVLHRKVLYAPRWPRWRDVFAGGFDALNFV</sequence>
<dbReference type="AlphaFoldDB" id="U6LFQ9"/>
<keyword evidence="2" id="KW-1185">Reference proteome</keyword>
<organism evidence="1 2">
    <name type="scientific">Eimeria brunetti</name>
    <dbReference type="NCBI Taxonomy" id="51314"/>
    <lineage>
        <taxon>Eukaryota</taxon>
        <taxon>Sar</taxon>
        <taxon>Alveolata</taxon>
        <taxon>Apicomplexa</taxon>
        <taxon>Conoidasida</taxon>
        <taxon>Coccidia</taxon>
        <taxon>Eucoccidiorida</taxon>
        <taxon>Eimeriorina</taxon>
        <taxon>Eimeriidae</taxon>
        <taxon>Eimeria</taxon>
    </lineage>
</organism>
<evidence type="ECO:0000313" key="2">
    <source>
        <dbReference type="Proteomes" id="UP000030750"/>
    </source>
</evidence>
<proteinExistence type="predicted"/>
<protein>
    <submittedName>
        <fullName evidence="1">Uncharacterized protein</fullName>
    </submittedName>
</protein>
<reference evidence="1" key="1">
    <citation type="submission" date="2013-10" db="EMBL/GenBank/DDBJ databases">
        <title>Genomic analysis of the causative agents of coccidiosis in chickens.</title>
        <authorList>
            <person name="Reid A.J."/>
            <person name="Blake D."/>
            <person name="Billington K."/>
            <person name="Browne H."/>
            <person name="Dunn M."/>
            <person name="Hung S."/>
            <person name="Kawahara F."/>
            <person name="Miranda-Saavedra D."/>
            <person name="Mourier T."/>
            <person name="Nagra H."/>
            <person name="Otto T.D."/>
            <person name="Rawlings N."/>
            <person name="Sanchez A."/>
            <person name="Sanders M."/>
            <person name="Subramaniam C."/>
            <person name="Tay Y."/>
            <person name="Dear P."/>
            <person name="Doerig C."/>
            <person name="Gruber A."/>
            <person name="Parkinson J."/>
            <person name="Shirley M."/>
            <person name="Wan K.L."/>
            <person name="Berriman M."/>
            <person name="Tomley F."/>
            <person name="Pain A."/>
        </authorList>
    </citation>
    <scope>NUCLEOTIDE SEQUENCE [LARGE SCALE GENOMIC DNA]</scope>
    <source>
        <strain evidence="1">Houghton</strain>
    </source>
</reference>
<accession>U6LFQ9</accession>
<dbReference type="Proteomes" id="UP000030750">
    <property type="component" value="Unassembled WGS sequence"/>
</dbReference>